<evidence type="ECO:0000259" key="12">
    <source>
        <dbReference type="Pfam" id="PF07569"/>
    </source>
</evidence>
<dbReference type="PANTHER" id="PTHR13831:SF0">
    <property type="entry name" value="PROTEIN HIRA"/>
    <property type="match status" value="1"/>
</dbReference>
<evidence type="ECO:0000256" key="3">
    <source>
        <dbReference type="ARBA" id="ARBA00022574"/>
    </source>
</evidence>
<dbReference type="GO" id="GO:0006355">
    <property type="term" value="P:regulation of DNA-templated transcription"/>
    <property type="evidence" value="ECO:0007669"/>
    <property type="project" value="InterPro"/>
</dbReference>
<feature type="repeat" description="WD" evidence="9">
    <location>
        <begin position="123"/>
        <end position="164"/>
    </location>
</feature>
<feature type="domain" description="CAF1B/HIR1 beta-propeller" evidence="13">
    <location>
        <begin position="12"/>
        <end position="373"/>
    </location>
</feature>
<evidence type="ECO:0000256" key="11">
    <source>
        <dbReference type="SAM" id="MobiDB-lite"/>
    </source>
</evidence>
<evidence type="ECO:0000313" key="15">
    <source>
        <dbReference type="Proteomes" id="UP001165080"/>
    </source>
</evidence>
<feature type="region of interest" description="Disordered" evidence="11">
    <location>
        <begin position="279"/>
        <end position="311"/>
    </location>
</feature>
<feature type="compositionally biased region" description="Gly residues" evidence="11">
    <location>
        <begin position="948"/>
        <end position="967"/>
    </location>
</feature>
<dbReference type="GO" id="GO:0031491">
    <property type="term" value="F:nucleosome binding"/>
    <property type="evidence" value="ECO:0007669"/>
    <property type="project" value="TreeGrafter"/>
</dbReference>
<dbReference type="PANTHER" id="PTHR13831">
    <property type="entry name" value="MEMBER OF THE HIR1 FAMILY OF WD-REPEAT PROTEINS"/>
    <property type="match status" value="1"/>
</dbReference>
<feature type="repeat" description="WD" evidence="9">
    <location>
        <begin position="165"/>
        <end position="205"/>
    </location>
</feature>
<evidence type="ECO:0000313" key="14">
    <source>
        <dbReference type="EMBL" id="GLC49216.1"/>
    </source>
</evidence>
<comment type="similarity">
    <text evidence="2 10">Belongs to the WD repeat HIR1 family.</text>
</comment>
<dbReference type="GO" id="GO:0000785">
    <property type="term" value="C:chromatin"/>
    <property type="evidence" value="ECO:0007669"/>
    <property type="project" value="TreeGrafter"/>
</dbReference>
<dbReference type="GO" id="GO:0006338">
    <property type="term" value="P:chromatin remodeling"/>
    <property type="evidence" value="ECO:0007669"/>
    <property type="project" value="InterPro"/>
</dbReference>
<dbReference type="InterPro" id="IPR011494">
    <property type="entry name" value="HIRA-like_C"/>
</dbReference>
<keyword evidence="6 10" id="KW-0805">Transcription regulation</keyword>
<comment type="subcellular location">
    <subcellularLocation>
        <location evidence="1 10">Nucleus</location>
    </subcellularLocation>
</comment>
<evidence type="ECO:0000256" key="9">
    <source>
        <dbReference type="PROSITE-ProRule" id="PRU00221"/>
    </source>
</evidence>
<evidence type="ECO:0000256" key="10">
    <source>
        <dbReference type="RuleBase" id="RU364014"/>
    </source>
</evidence>
<dbReference type="GO" id="GO:0000417">
    <property type="term" value="C:HIR complex"/>
    <property type="evidence" value="ECO:0007669"/>
    <property type="project" value="TreeGrafter"/>
</dbReference>
<dbReference type="InterPro" id="IPR031120">
    <property type="entry name" value="HIR1-like"/>
</dbReference>
<dbReference type="PROSITE" id="PS00678">
    <property type="entry name" value="WD_REPEATS_1"/>
    <property type="match status" value="1"/>
</dbReference>
<dbReference type="Proteomes" id="UP001165080">
    <property type="component" value="Unassembled WGS sequence"/>
</dbReference>
<comment type="caution">
    <text evidence="14">The sequence shown here is derived from an EMBL/GenBank/DDBJ whole genome shotgun (WGS) entry which is preliminary data.</text>
</comment>
<dbReference type="GO" id="GO:0006351">
    <property type="term" value="P:DNA-templated transcription"/>
    <property type="evidence" value="ECO:0007669"/>
    <property type="project" value="InterPro"/>
</dbReference>
<dbReference type="EMBL" id="BRXU01000002">
    <property type="protein sequence ID" value="GLC49216.1"/>
    <property type="molecule type" value="Genomic_DNA"/>
</dbReference>
<dbReference type="SUPFAM" id="SSF69322">
    <property type="entry name" value="Tricorn protease domain 2"/>
    <property type="match status" value="1"/>
</dbReference>
<feature type="compositionally biased region" description="Low complexity" evidence="11">
    <location>
        <begin position="1043"/>
        <end position="1058"/>
    </location>
</feature>
<dbReference type="SUPFAM" id="SSF50978">
    <property type="entry name" value="WD40 repeat-like"/>
    <property type="match status" value="1"/>
</dbReference>
<evidence type="ECO:0000256" key="5">
    <source>
        <dbReference type="ARBA" id="ARBA00022853"/>
    </source>
</evidence>
<feature type="repeat" description="WD" evidence="9">
    <location>
        <begin position="10"/>
        <end position="44"/>
    </location>
</feature>
<reference evidence="14 15" key="1">
    <citation type="journal article" date="2023" name="Commun. Biol.">
        <title>Reorganization of the ancestral sex-determining regions during the evolution of trioecy in Pleodorina starrii.</title>
        <authorList>
            <person name="Takahashi K."/>
            <person name="Suzuki S."/>
            <person name="Kawai-Toyooka H."/>
            <person name="Yamamoto K."/>
            <person name="Hamaji T."/>
            <person name="Ootsuki R."/>
            <person name="Yamaguchi H."/>
            <person name="Kawachi M."/>
            <person name="Higashiyama T."/>
            <person name="Nozaki H."/>
        </authorList>
    </citation>
    <scope>NUCLEOTIDE SEQUENCE [LARGE SCALE GENOMIC DNA]</scope>
    <source>
        <strain evidence="14 15">NIES-4479</strain>
    </source>
</reference>
<dbReference type="GO" id="GO:0005634">
    <property type="term" value="C:nucleus"/>
    <property type="evidence" value="ECO:0007669"/>
    <property type="project" value="UniProtKB-SubCell"/>
</dbReference>
<keyword evidence="8 10" id="KW-0539">Nucleus</keyword>
<dbReference type="InterPro" id="IPR055410">
    <property type="entry name" value="Beta-prop_CAF1B_HIR1"/>
</dbReference>
<accession>A0A9W6EYM1</accession>
<proteinExistence type="inferred from homology"/>
<sequence>MPTFDKPDWINHGGGSILGVDIDPAGERLVTCGADNKIRIWSMRPLRLEAAELDAAVPKQLAVLSEFTSPVNCVRFAPAGRALAAGSDDSDAYVFELREGRGHAVFGSGEAANLENWRLRSRLRGHETNVADVAWAPDSRRLATASLDNRVKIWDASTGHCLRTLEGHNGHVKGVAWDPFDLYLASQGDHEVIVWRLEDGAPAARVVAPFAGAPIVCFALRPAWSPDGQTLALPNGYEAGVHIVPLIRRNTWAPGEFSLVGHRGPVTAVRYNPHLYTAPSARRSRDDDDGGGGGGSAAAADDDGGAAGGVAAAGSTDKSFSLWHPEVTAPLLVGRGFCDRLINDLAWSPDGRLLAVASQDGGLTTVLFEPGELGGRVPDADVQALMAQLYGDPRLRSQKAALTAAPDLLQLEARARADVEREERLNNRLGPGAAAGTAAPAAAAAPPPPSAATAAGGLRPPPAAAPRPPQPSAAPTAAANTQPGRLPGAAAAAAAPPPQAPQAAVTGTQRNGTPAKPGPAGPGGRAGGGAVAAAGPSGRDPDAPPPAKRAVLQPVQVSGGPAPTAAAGAHARPAAAAAGRPAAAAPAAGGGVAFDGPGGAAAPPAAPPTAGAGPHAPVLLVPPEPIRASFSVIIHAQSAGGGEAQVPLELQAINTARDARQRPSGELVWLAGSRRQWSDCVQGYIVALAGSGRLAAASTTGGDLMVYSSAGRRLFPPIRLGLPASFLCVSAGGSTLVALLTDGSLRVWDFAAGESLMETSVAPLLAGDAAQQGLRVSAVRLSSSGSPVVVLSNAYAYVHHRGLRCWMRVADDAFPASAYATSISSAAQGELGRLQSTTAQRRHPHEVLAASNAAAAAARPAAAAAAAGRPTAASASRSEQAVLEHNLAAAAALQSPGEWRLWLTMYVRRLAADEDEARLRDLISEFLGPLRWGAATHHSTGRGAAAAAGGGGSGFAGGSSGSGGSGSGASCWEPPLASSVVGRWQPVILGYDKRRLLREVVLKEVAKNRTYQQLVAEVLDQLKHVEAAAGAQPQPQPQPPVAPRGAASAAGGPAAPGWEAGGGPGAAAPLQAQDPHAHPHHQHQHYQPMVLG</sequence>
<dbReference type="PROSITE" id="PS50082">
    <property type="entry name" value="WD_REPEATS_2"/>
    <property type="match status" value="3"/>
</dbReference>
<keyword evidence="7 10" id="KW-0804">Transcription</keyword>
<feature type="compositionally biased region" description="Low complexity" evidence="11">
    <location>
        <begin position="600"/>
        <end position="617"/>
    </location>
</feature>
<dbReference type="InterPro" id="IPR015943">
    <property type="entry name" value="WD40/YVTN_repeat-like_dom_sf"/>
</dbReference>
<gene>
    <name evidence="14" type="primary">PLEST004325</name>
    <name evidence="14" type="ORF">PLESTB_000195200</name>
</gene>
<evidence type="ECO:0000256" key="7">
    <source>
        <dbReference type="ARBA" id="ARBA00023163"/>
    </source>
</evidence>
<dbReference type="Gene3D" id="2.130.10.10">
    <property type="entry name" value="YVTN repeat-like/Quinoprotein amine dehydrogenase"/>
    <property type="match status" value="3"/>
</dbReference>
<dbReference type="InterPro" id="IPR001680">
    <property type="entry name" value="WD40_rpt"/>
</dbReference>
<feature type="region of interest" description="Disordered" evidence="11">
    <location>
        <begin position="941"/>
        <end position="969"/>
    </location>
</feature>
<evidence type="ECO:0000256" key="4">
    <source>
        <dbReference type="ARBA" id="ARBA00022737"/>
    </source>
</evidence>
<dbReference type="InterPro" id="IPR019775">
    <property type="entry name" value="WD40_repeat_CS"/>
</dbReference>
<keyword evidence="5 10" id="KW-0156">Chromatin regulator</keyword>
<dbReference type="InterPro" id="IPR036322">
    <property type="entry name" value="WD40_repeat_dom_sf"/>
</dbReference>
<protein>
    <recommendedName>
        <fullName evidence="10">Protein HIRA</fullName>
    </recommendedName>
</protein>
<keyword evidence="15" id="KW-1185">Reference proteome</keyword>
<evidence type="ECO:0000256" key="2">
    <source>
        <dbReference type="ARBA" id="ARBA00007306"/>
    </source>
</evidence>
<evidence type="ECO:0000256" key="6">
    <source>
        <dbReference type="ARBA" id="ARBA00023015"/>
    </source>
</evidence>
<feature type="compositionally biased region" description="Low complexity" evidence="11">
    <location>
        <begin position="430"/>
        <end position="444"/>
    </location>
</feature>
<keyword evidence="10" id="KW-0678">Repressor</keyword>
<evidence type="ECO:0000259" key="13">
    <source>
        <dbReference type="Pfam" id="PF24105"/>
    </source>
</evidence>
<keyword evidence="4 10" id="KW-0677">Repeat</keyword>
<feature type="domain" description="Protein HIRA-like C-terminal" evidence="12">
    <location>
        <begin position="711"/>
        <end position="925"/>
    </location>
</feature>
<name>A0A9W6EYM1_9CHLO</name>
<organism evidence="14 15">
    <name type="scientific">Pleodorina starrii</name>
    <dbReference type="NCBI Taxonomy" id="330485"/>
    <lineage>
        <taxon>Eukaryota</taxon>
        <taxon>Viridiplantae</taxon>
        <taxon>Chlorophyta</taxon>
        <taxon>core chlorophytes</taxon>
        <taxon>Chlorophyceae</taxon>
        <taxon>CS clade</taxon>
        <taxon>Chlamydomonadales</taxon>
        <taxon>Volvocaceae</taxon>
        <taxon>Pleodorina</taxon>
    </lineage>
</organism>
<feature type="region of interest" description="Disordered" evidence="11">
    <location>
        <begin position="426"/>
        <end position="548"/>
    </location>
</feature>
<dbReference type="PROSITE" id="PS50294">
    <property type="entry name" value="WD_REPEATS_REGION"/>
    <property type="match status" value="1"/>
</dbReference>
<dbReference type="SMART" id="SM00320">
    <property type="entry name" value="WD40"/>
    <property type="match status" value="7"/>
</dbReference>
<dbReference type="Pfam" id="PF24105">
    <property type="entry name" value="Beta-prop_CAF1B_HIR1"/>
    <property type="match status" value="1"/>
</dbReference>
<dbReference type="AlphaFoldDB" id="A0A9W6EYM1"/>
<evidence type="ECO:0000256" key="1">
    <source>
        <dbReference type="ARBA" id="ARBA00004123"/>
    </source>
</evidence>
<feature type="region of interest" description="Disordered" evidence="11">
    <location>
        <begin position="599"/>
        <end position="618"/>
    </location>
</feature>
<evidence type="ECO:0000256" key="8">
    <source>
        <dbReference type="ARBA" id="ARBA00023242"/>
    </source>
</evidence>
<feature type="compositionally biased region" description="Gly residues" evidence="11">
    <location>
        <begin position="521"/>
        <end position="530"/>
    </location>
</feature>
<dbReference type="Pfam" id="PF07569">
    <property type="entry name" value="Hira"/>
    <property type="match status" value="1"/>
</dbReference>
<feature type="region of interest" description="Disordered" evidence="11">
    <location>
        <begin position="1029"/>
        <end position="1092"/>
    </location>
</feature>
<feature type="compositionally biased region" description="Pro residues" evidence="11">
    <location>
        <begin position="459"/>
        <end position="472"/>
    </location>
</feature>
<comment type="function">
    <text evidence="10">Required for replication-independent chromatin assembly and for the periodic repression of histone gene transcription during the cell cycle.</text>
</comment>
<keyword evidence="3 9" id="KW-0853">WD repeat</keyword>